<gene>
    <name evidence="5" type="ORF">Ctob_008344</name>
</gene>
<dbReference type="Gene3D" id="1.25.40.20">
    <property type="entry name" value="Ankyrin repeat-containing domain"/>
    <property type="match status" value="2"/>
</dbReference>
<accession>A0A0M0JPU6</accession>
<evidence type="ECO:0000256" key="4">
    <source>
        <dbReference type="SAM" id="MobiDB-lite"/>
    </source>
</evidence>
<feature type="compositionally biased region" description="Low complexity" evidence="4">
    <location>
        <begin position="302"/>
        <end position="319"/>
    </location>
</feature>
<evidence type="ECO:0000256" key="2">
    <source>
        <dbReference type="ARBA" id="ARBA00023043"/>
    </source>
</evidence>
<evidence type="ECO:0000256" key="1">
    <source>
        <dbReference type="ARBA" id="ARBA00022737"/>
    </source>
</evidence>
<keyword evidence="2 3" id="KW-0040">ANK repeat</keyword>
<proteinExistence type="predicted"/>
<evidence type="ECO:0000313" key="6">
    <source>
        <dbReference type="Proteomes" id="UP000037460"/>
    </source>
</evidence>
<dbReference type="InterPro" id="IPR036770">
    <property type="entry name" value="Ankyrin_rpt-contain_sf"/>
</dbReference>
<dbReference type="Proteomes" id="UP000037460">
    <property type="component" value="Unassembled WGS sequence"/>
</dbReference>
<evidence type="ECO:0000256" key="3">
    <source>
        <dbReference type="PROSITE-ProRule" id="PRU00023"/>
    </source>
</evidence>
<feature type="repeat" description="ANK" evidence="3">
    <location>
        <begin position="174"/>
        <end position="206"/>
    </location>
</feature>
<feature type="repeat" description="ANK" evidence="3">
    <location>
        <begin position="40"/>
        <end position="66"/>
    </location>
</feature>
<dbReference type="PROSITE" id="PS50297">
    <property type="entry name" value="ANK_REP_REGION"/>
    <property type="match status" value="1"/>
</dbReference>
<reference evidence="6" key="1">
    <citation type="journal article" date="2015" name="PLoS Genet.">
        <title>Genome Sequence and Transcriptome Analyses of Chrysochromulina tobin: Metabolic Tools for Enhanced Algal Fitness in the Prominent Order Prymnesiales (Haptophyceae).</title>
        <authorList>
            <person name="Hovde B.T."/>
            <person name="Deodato C.R."/>
            <person name="Hunsperger H.M."/>
            <person name="Ryken S.A."/>
            <person name="Yost W."/>
            <person name="Jha R.K."/>
            <person name="Patterson J."/>
            <person name="Monnat R.J. Jr."/>
            <person name="Barlow S.B."/>
            <person name="Starkenburg S.R."/>
            <person name="Cattolico R.A."/>
        </authorList>
    </citation>
    <scope>NUCLEOTIDE SEQUENCE</scope>
    <source>
        <strain evidence="6">CCMP291</strain>
    </source>
</reference>
<protein>
    <submittedName>
        <fullName evidence="5">Ankyrin repeat-containing protein</fullName>
    </submittedName>
</protein>
<dbReference type="SMART" id="SM00248">
    <property type="entry name" value="ANK"/>
    <property type="match status" value="6"/>
</dbReference>
<comment type="caution">
    <text evidence="5">The sequence shown here is derived from an EMBL/GenBank/DDBJ whole genome shotgun (WGS) entry which is preliminary data.</text>
</comment>
<feature type="region of interest" description="Disordered" evidence="4">
    <location>
        <begin position="278"/>
        <end position="319"/>
    </location>
</feature>
<dbReference type="PANTHER" id="PTHR24173:SF74">
    <property type="entry name" value="ANKYRIN REPEAT DOMAIN-CONTAINING PROTEIN 16"/>
    <property type="match status" value="1"/>
</dbReference>
<keyword evidence="6" id="KW-1185">Reference proteome</keyword>
<dbReference type="OrthoDB" id="10249694at2759"/>
<sequence>MATSQKDDIELTLMLAAKRGELEDVEKLLAAGTSPLVDEDGNTAIAAAAAAGHHKVVKRLLDAGAEDLCVDGWTAGCKAAFWGQVAVLEVLIDKLGADLVASPSGTTMTPLLYACLKGHKECAKLLLDAVPTALTARDSYGRTAVMLAASGGKADMIKFLVTERGAPLDETSSDGKTALMWAVSAHQAAAVSALVQLGASLEGRTAPDPHAAIIPGKDNTKGETVHELVNSTGRDPTQRFVSAYLENYAKHLKASPGVPMAPMEPFPHKAADETDIFGAEDVPSGAPAPAKSSMLIEEVSSDADAVPPAEPPADLDTLD</sequence>
<name>A0A0M0JPU6_9EUKA</name>
<dbReference type="InterPro" id="IPR002110">
    <property type="entry name" value="Ankyrin_rpt"/>
</dbReference>
<dbReference type="Pfam" id="PF12796">
    <property type="entry name" value="Ank_2"/>
    <property type="match status" value="2"/>
</dbReference>
<evidence type="ECO:0000313" key="5">
    <source>
        <dbReference type="EMBL" id="KOO28283.1"/>
    </source>
</evidence>
<dbReference type="PANTHER" id="PTHR24173">
    <property type="entry name" value="ANKYRIN REPEAT CONTAINING"/>
    <property type="match status" value="1"/>
</dbReference>
<dbReference type="EMBL" id="JWZX01002591">
    <property type="protein sequence ID" value="KOO28283.1"/>
    <property type="molecule type" value="Genomic_DNA"/>
</dbReference>
<dbReference type="PROSITE" id="PS50088">
    <property type="entry name" value="ANK_REPEAT"/>
    <property type="match status" value="2"/>
</dbReference>
<dbReference type="SUPFAM" id="SSF48403">
    <property type="entry name" value="Ankyrin repeat"/>
    <property type="match status" value="1"/>
</dbReference>
<organism evidence="5 6">
    <name type="scientific">Chrysochromulina tobinii</name>
    <dbReference type="NCBI Taxonomy" id="1460289"/>
    <lineage>
        <taxon>Eukaryota</taxon>
        <taxon>Haptista</taxon>
        <taxon>Haptophyta</taxon>
        <taxon>Prymnesiophyceae</taxon>
        <taxon>Prymnesiales</taxon>
        <taxon>Chrysochromulinaceae</taxon>
        <taxon>Chrysochromulina</taxon>
    </lineage>
</organism>
<dbReference type="AlphaFoldDB" id="A0A0M0JPU6"/>
<keyword evidence="1" id="KW-0677">Repeat</keyword>